<proteinExistence type="inferred from homology"/>
<keyword evidence="3" id="KW-0378">Hydrolase</keyword>
<dbReference type="SUPFAM" id="SSF52799">
    <property type="entry name" value="(Phosphotyrosine protein) phosphatases II"/>
    <property type="match status" value="1"/>
</dbReference>
<dbReference type="Proteomes" id="UP001596395">
    <property type="component" value="Unassembled WGS sequence"/>
</dbReference>
<dbReference type="EC" id="3.1.3.48" evidence="2"/>
<dbReference type="Gene3D" id="3.90.190.10">
    <property type="entry name" value="Protein tyrosine phosphatase superfamily"/>
    <property type="match status" value="1"/>
</dbReference>
<dbReference type="EMBL" id="JBHSXN010000001">
    <property type="protein sequence ID" value="MFC6951356.1"/>
    <property type="molecule type" value="Genomic_DNA"/>
</dbReference>
<dbReference type="PANTHER" id="PTHR45848:SF4">
    <property type="entry name" value="DUAL SPECIFICITY PROTEIN PHOSPHATASE 12"/>
    <property type="match status" value="1"/>
</dbReference>
<comment type="caution">
    <text evidence="6">The sequence shown here is derived from an EMBL/GenBank/DDBJ whole genome shotgun (WGS) entry which is preliminary data.</text>
</comment>
<dbReference type="PROSITE" id="PS00383">
    <property type="entry name" value="TYR_PHOSPHATASE_1"/>
    <property type="match status" value="1"/>
</dbReference>
<organism evidence="6 7">
    <name type="scientific">Halorubellus litoreus</name>
    <dbReference type="NCBI Taxonomy" id="755308"/>
    <lineage>
        <taxon>Archaea</taxon>
        <taxon>Methanobacteriati</taxon>
        <taxon>Methanobacteriota</taxon>
        <taxon>Stenosarchaea group</taxon>
        <taxon>Halobacteria</taxon>
        <taxon>Halobacteriales</taxon>
        <taxon>Halorubellaceae</taxon>
        <taxon>Halorubellus</taxon>
    </lineage>
</organism>
<feature type="domain" description="Tyrosine specific protein phosphatases" evidence="5">
    <location>
        <begin position="82"/>
        <end position="140"/>
    </location>
</feature>
<evidence type="ECO:0000256" key="4">
    <source>
        <dbReference type="ARBA" id="ARBA00022912"/>
    </source>
</evidence>
<keyword evidence="7" id="KW-1185">Reference proteome</keyword>
<keyword evidence="4" id="KW-0904">Protein phosphatase</keyword>
<accession>A0ABD5VBP7</accession>
<dbReference type="AlphaFoldDB" id="A0ABD5VBP7"/>
<evidence type="ECO:0000256" key="3">
    <source>
        <dbReference type="ARBA" id="ARBA00022801"/>
    </source>
</evidence>
<sequence length="162" mass="17745">MRPRPWTHPGDEDVVVRPFAYVHDDPVLVELPDREVWLGNVHAADVTRHDRSFEHVLSLTRERQPATTHHHPFADDRDHDAAAFRAAVDTARGLLDTDDDVLVHCKAGVSRSAAVLATALAASDDQSFGDALDVVQRARPVATPHPALVTTAVTYLAATHDD</sequence>
<dbReference type="GO" id="GO:0004725">
    <property type="term" value="F:protein tyrosine phosphatase activity"/>
    <property type="evidence" value="ECO:0007669"/>
    <property type="project" value="UniProtKB-EC"/>
</dbReference>
<dbReference type="PANTHER" id="PTHR45848">
    <property type="entry name" value="DUAL SPECIFICITY PROTEIN PHOSPHATASE 12 FAMILY MEMBER"/>
    <property type="match status" value="1"/>
</dbReference>
<dbReference type="InterPro" id="IPR000387">
    <property type="entry name" value="Tyr_Pase_dom"/>
</dbReference>
<comment type="similarity">
    <text evidence="1">Belongs to the protein-tyrosine phosphatase family. Non-receptor class dual specificity subfamily.</text>
</comment>
<evidence type="ECO:0000256" key="1">
    <source>
        <dbReference type="ARBA" id="ARBA00008601"/>
    </source>
</evidence>
<gene>
    <name evidence="6" type="ORF">ACFQGB_00640</name>
</gene>
<reference evidence="6 7" key="1">
    <citation type="journal article" date="2019" name="Int. J. Syst. Evol. Microbiol.">
        <title>The Global Catalogue of Microorganisms (GCM) 10K type strain sequencing project: providing services to taxonomists for standard genome sequencing and annotation.</title>
        <authorList>
            <consortium name="The Broad Institute Genomics Platform"/>
            <consortium name="The Broad Institute Genome Sequencing Center for Infectious Disease"/>
            <person name="Wu L."/>
            <person name="Ma J."/>
        </authorList>
    </citation>
    <scope>NUCLEOTIDE SEQUENCE [LARGE SCALE GENOMIC DNA]</scope>
    <source>
        <strain evidence="6 7">GX26</strain>
    </source>
</reference>
<dbReference type="InterPro" id="IPR000340">
    <property type="entry name" value="Dual-sp_phosphatase_cat-dom"/>
</dbReference>
<dbReference type="PROSITE" id="PS50056">
    <property type="entry name" value="TYR_PHOSPHATASE_2"/>
    <property type="match status" value="1"/>
</dbReference>
<name>A0ABD5VBP7_9EURY</name>
<dbReference type="InterPro" id="IPR029021">
    <property type="entry name" value="Prot-tyrosine_phosphatase-like"/>
</dbReference>
<dbReference type="InterPro" id="IPR016130">
    <property type="entry name" value="Tyr_Pase_AS"/>
</dbReference>
<evidence type="ECO:0000313" key="7">
    <source>
        <dbReference type="Proteomes" id="UP001596395"/>
    </source>
</evidence>
<dbReference type="Pfam" id="PF00782">
    <property type="entry name" value="DSPc"/>
    <property type="match status" value="1"/>
</dbReference>
<dbReference type="RefSeq" id="WP_336348391.1">
    <property type="nucleotide sequence ID" value="NZ_JAZAQL010000001.1"/>
</dbReference>
<evidence type="ECO:0000313" key="6">
    <source>
        <dbReference type="EMBL" id="MFC6951356.1"/>
    </source>
</evidence>
<evidence type="ECO:0000256" key="2">
    <source>
        <dbReference type="ARBA" id="ARBA00013064"/>
    </source>
</evidence>
<evidence type="ECO:0000259" key="5">
    <source>
        <dbReference type="PROSITE" id="PS50056"/>
    </source>
</evidence>
<protein>
    <recommendedName>
        <fullName evidence="2">protein-tyrosine-phosphatase</fullName>
        <ecNumber evidence="2">3.1.3.48</ecNumber>
    </recommendedName>
</protein>